<keyword evidence="3" id="KW-1185">Reference proteome</keyword>
<evidence type="ECO:0000313" key="3">
    <source>
        <dbReference type="Proteomes" id="UP000325684"/>
    </source>
</evidence>
<organism evidence="2 3">
    <name type="scientific">Microvirga brassicacearum</name>
    <dbReference type="NCBI Taxonomy" id="2580413"/>
    <lineage>
        <taxon>Bacteria</taxon>
        <taxon>Pseudomonadati</taxon>
        <taxon>Pseudomonadota</taxon>
        <taxon>Alphaproteobacteria</taxon>
        <taxon>Hyphomicrobiales</taxon>
        <taxon>Methylobacteriaceae</taxon>
        <taxon>Microvirga</taxon>
    </lineage>
</organism>
<reference evidence="2 3" key="1">
    <citation type="journal article" date="2019" name="Microorganisms">
        <title>Genome Insights into the Novel Species Microvirga brassicacearum, a Rapeseed Endophyte with Biotechnological Potential.</title>
        <authorList>
            <person name="Jimenez-Gomez A."/>
            <person name="Saati-Santamaria Z."/>
            <person name="Igual J.M."/>
            <person name="Rivas R."/>
            <person name="Mateos P.F."/>
            <person name="Garcia-Fraile P."/>
        </authorList>
    </citation>
    <scope>NUCLEOTIDE SEQUENCE [LARGE SCALE GENOMIC DNA]</scope>
    <source>
        <strain evidence="2 3">CDVBN77</strain>
    </source>
</reference>
<dbReference type="RefSeq" id="WP_150946279.1">
    <property type="nucleotide sequence ID" value="NZ_VCMV01000025.1"/>
</dbReference>
<dbReference type="AlphaFoldDB" id="A0A5N3P8D6"/>
<dbReference type="Gene3D" id="2.150.10.10">
    <property type="entry name" value="Serralysin-like metalloprotease, C-terminal"/>
    <property type="match status" value="2"/>
</dbReference>
<dbReference type="CDD" id="cd05379">
    <property type="entry name" value="CAP_bacterial"/>
    <property type="match status" value="1"/>
</dbReference>
<name>A0A5N3P8D6_9HYPH</name>
<dbReference type="SUPFAM" id="SSF49464">
    <property type="entry name" value="Carboxypeptidase regulatory domain-like"/>
    <property type="match status" value="1"/>
</dbReference>
<feature type="domain" description="SCP" evidence="1">
    <location>
        <begin position="12"/>
        <end position="141"/>
    </location>
</feature>
<dbReference type="InterPro" id="IPR014044">
    <property type="entry name" value="CAP_dom"/>
</dbReference>
<dbReference type="PANTHER" id="PTHR31157">
    <property type="entry name" value="SCP DOMAIN-CONTAINING PROTEIN"/>
    <property type="match status" value="1"/>
</dbReference>
<dbReference type="Gene3D" id="2.60.40.1120">
    <property type="entry name" value="Carboxypeptidase-like, regulatory domain"/>
    <property type="match status" value="1"/>
</dbReference>
<dbReference type="InterPro" id="IPR035940">
    <property type="entry name" value="CAP_sf"/>
</dbReference>
<dbReference type="InterPro" id="IPR001343">
    <property type="entry name" value="Hemolysn_Ca-bd"/>
</dbReference>
<comment type="caution">
    <text evidence="2">The sequence shown here is derived from an EMBL/GenBank/DDBJ whole genome shotgun (WGS) entry which is preliminary data.</text>
</comment>
<dbReference type="Pfam" id="PF00353">
    <property type="entry name" value="HemolysinCabind"/>
    <property type="match status" value="2"/>
</dbReference>
<evidence type="ECO:0000313" key="2">
    <source>
        <dbReference type="EMBL" id="KAB0265945.1"/>
    </source>
</evidence>
<accession>A0A5N3P8D6</accession>
<dbReference type="EMBL" id="VCMV01000025">
    <property type="protein sequence ID" value="KAB0265945.1"/>
    <property type="molecule type" value="Genomic_DNA"/>
</dbReference>
<dbReference type="GO" id="GO:0005509">
    <property type="term" value="F:calcium ion binding"/>
    <property type="evidence" value="ECO:0007669"/>
    <property type="project" value="InterPro"/>
</dbReference>
<dbReference type="Proteomes" id="UP000325684">
    <property type="component" value="Unassembled WGS sequence"/>
</dbReference>
<dbReference type="InterPro" id="IPR008969">
    <property type="entry name" value="CarboxyPept-like_regulatory"/>
</dbReference>
<dbReference type="InterPro" id="IPR018511">
    <property type="entry name" value="Hemolysin-typ_Ca-bd_CS"/>
</dbReference>
<sequence>MAGPSFYEQFLLELINTERAKVGAQPLAFNSNLLVSSEDHSRWMIASDVFSHTGSGGSAPTDRMKAAGYQFAGSWSSGENIAWASTRAPAGLQDEVQLLHANLMNSAGHKANILNADFREIGIGFETGIYQSWDSAFVTQNFARSGSSSILTGVAFDDKDGDKFYDPGEGLGGVTIRAVSSSGAAYTAMAIASGGYQLDLPTGAYNVTFSGGGVETTTRQVTIGSRNVKLDLIDPNLTRGAAASAVIAGTAKANKLHGTAMADVMKGLGGNDSLYGQSGNDRLDGGTGNDYLSGSVGNDSLLGQSGADRLNGGSGADRLLGGSDADRLIGGAGVDVFIFKGRWGNDRIDDFQNGRDKIDLRGNGLGYVSLKIGRADIDMDGIYDDVLIQANGQTIGVLNRATTLIDRGDFWL</sequence>
<dbReference type="PROSITE" id="PS00330">
    <property type="entry name" value="HEMOLYSIN_CALCIUM"/>
    <property type="match status" value="2"/>
</dbReference>
<proteinExistence type="predicted"/>
<dbReference type="Gene3D" id="3.40.33.10">
    <property type="entry name" value="CAP"/>
    <property type="match status" value="1"/>
</dbReference>
<protein>
    <submittedName>
        <fullName evidence="2">Calcium-binding protein</fullName>
    </submittedName>
</protein>
<gene>
    <name evidence="2" type="ORF">FEZ63_16070</name>
</gene>
<dbReference type="PANTHER" id="PTHR31157:SF1">
    <property type="entry name" value="SCP DOMAIN-CONTAINING PROTEIN"/>
    <property type="match status" value="1"/>
</dbReference>
<dbReference type="OrthoDB" id="419320at2"/>
<dbReference type="InterPro" id="IPR011049">
    <property type="entry name" value="Serralysin-like_metalloprot_C"/>
</dbReference>
<dbReference type="SUPFAM" id="SSF51120">
    <property type="entry name" value="beta-Roll"/>
    <property type="match status" value="1"/>
</dbReference>
<dbReference type="Pfam" id="PF00188">
    <property type="entry name" value="CAP"/>
    <property type="match status" value="1"/>
</dbReference>
<dbReference type="PRINTS" id="PR00313">
    <property type="entry name" value="CABNDNGRPT"/>
</dbReference>
<evidence type="ECO:0000259" key="1">
    <source>
        <dbReference type="Pfam" id="PF00188"/>
    </source>
</evidence>
<dbReference type="SUPFAM" id="SSF55797">
    <property type="entry name" value="PR-1-like"/>
    <property type="match status" value="1"/>
</dbReference>